<name>A0ABN3SKZ2_9ACTN</name>
<evidence type="ECO:0000313" key="7">
    <source>
        <dbReference type="Proteomes" id="UP001501666"/>
    </source>
</evidence>
<dbReference type="InterPro" id="IPR032808">
    <property type="entry name" value="DoxX"/>
</dbReference>
<evidence type="ECO:0000256" key="1">
    <source>
        <dbReference type="ARBA" id="ARBA00004141"/>
    </source>
</evidence>
<protein>
    <recommendedName>
        <fullName evidence="8">DoxX family protein</fullName>
    </recommendedName>
</protein>
<gene>
    <name evidence="6" type="ORF">GCM10010412_061940</name>
</gene>
<keyword evidence="7" id="KW-1185">Reference proteome</keyword>
<feature type="transmembrane region" description="Helical" evidence="5">
    <location>
        <begin position="70"/>
        <end position="90"/>
    </location>
</feature>
<comment type="subcellular location">
    <subcellularLocation>
        <location evidence="1">Membrane</location>
        <topology evidence="1">Multi-pass membrane protein</topology>
    </subcellularLocation>
</comment>
<evidence type="ECO:0000256" key="2">
    <source>
        <dbReference type="ARBA" id="ARBA00022692"/>
    </source>
</evidence>
<dbReference type="EMBL" id="BAAATE010000019">
    <property type="protein sequence ID" value="GAA2678612.1"/>
    <property type="molecule type" value="Genomic_DNA"/>
</dbReference>
<dbReference type="Proteomes" id="UP001501666">
    <property type="component" value="Unassembled WGS sequence"/>
</dbReference>
<evidence type="ECO:0000313" key="6">
    <source>
        <dbReference type="EMBL" id="GAA2678612.1"/>
    </source>
</evidence>
<comment type="caution">
    <text evidence="6">The sequence shown here is derived from an EMBL/GenBank/DDBJ whole genome shotgun (WGS) entry which is preliminary data.</text>
</comment>
<proteinExistence type="predicted"/>
<evidence type="ECO:0000256" key="4">
    <source>
        <dbReference type="ARBA" id="ARBA00023136"/>
    </source>
</evidence>
<sequence>MFTAYVVVTIVTIAANAWAALADFAKVQFVVDNSDQLGLPRTWLSTLGWLKAAGAAGLLLALLGVPYIGVAAAGGLVLFFVGALVAHVRARVFGKMIIPGAFLALAAATLALATNLP</sequence>
<organism evidence="6 7">
    <name type="scientific">Nonomuraea recticatena</name>
    <dbReference type="NCBI Taxonomy" id="46178"/>
    <lineage>
        <taxon>Bacteria</taxon>
        <taxon>Bacillati</taxon>
        <taxon>Actinomycetota</taxon>
        <taxon>Actinomycetes</taxon>
        <taxon>Streptosporangiales</taxon>
        <taxon>Streptosporangiaceae</taxon>
        <taxon>Nonomuraea</taxon>
    </lineage>
</organism>
<reference evidence="6 7" key="1">
    <citation type="journal article" date="2019" name="Int. J. Syst. Evol. Microbiol.">
        <title>The Global Catalogue of Microorganisms (GCM) 10K type strain sequencing project: providing services to taxonomists for standard genome sequencing and annotation.</title>
        <authorList>
            <consortium name="The Broad Institute Genomics Platform"/>
            <consortium name="The Broad Institute Genome Sequencing Center for Infectious Disease"/>
            <person name="Wu L."/>
            <person name="Ma J."/>
        </authorList>
    </citation>
    <scope>NUCLEOTIDE SEQUENCE [LARGE SCALE GENOMIC DNA]</scope>
    <source>
        <strain evidence="6 7">JCM 6835</strain>
    </source>
</reference>
<accession>A0ABN3SKZ2</accession>
<evidence type="ECO:0000256" key="5">
    <source>
        <dbReference type="SAM" id="Phobius"/>
    </source>
</evidence>
<keyword evidence="3 5" id="KW-1133">Transmembrane helix</keyword>
<keyword evidence="2 5" id="KW-0812">Transmembrane</keyword>
<keyword evidence="4 5" id="KW-0472">Membrane</keyword>
<evidence type="ECO:0000256" key="3">
    <source>
        <dbReference type="ARBA" id="ARBA00022989"/>
    </source>
</evidence>
<evidence type="ECO:0008006" key="8">
    <source>
        <dbReference type="Google" id="ProtNLM"/>
    </source>
</evidence>
<feature type="transmembrane region" description="Helical" evidence="5">
    <location>
        <begin position="96"/>
        <end position="116"/>
    </location>
</feature>
<dbReference type="Pfam" id="PF13564">
    <property type="entry name" value="DoxX_2"/>
    <property type="match status" value="1"/>
</dbReference>
<dbReference type="RefSeq" id="WP_346151222.1">
    <property type="nucleotide sequence ID" value="NZ_BAAATE010000019.1"/>
</dbReference>